<evidence type="ECO:0000313" key="3">
    <source>
        <dbReference type="WBParaSite" id="TTAC_0001099901-mRNA-1"/>
    </source>
</evidence>
<gene>
    <name evidence="1" type="ORF">TTAC_LOCUS10982</name>
</gene>
<protein>
    <submittedName>
        <fullName evidence="1 3">Uncharacterized protein</fullName>
    </submittedName>
</protein>
<dbReference type="STRING" id="6205.A0A0R3XBS2"/>
<sequence length="127" mass="13176">MAELGRCGHAEPFAIKNVVSRLVTSGSGGGSGSALHQQQQQFPAYPCLQQSCMVPGNRFSEVFPSSLLPPPPPLQRIDADTVVVGAEVAGAGSLGRRKAAPPAPPLRTTTLKADEVCEKATAPLQVC</sequence>
<accession>A0A0R3XBS2</accession>
<reference evidence="3" key="1">
    <citation type="submission" date="2017-02" db="UniProtKB">
        <authorList>
            <consortium name="WormBaseParasite"/>
        </authorList>
    </citation>
    <scope>IDENTIFICATION</scope>
</reference>
<organism evidence="3">
    <name type="scientific">Hydatigena taeniaeformis</name>
    <name type="common">Feline tapeworm</name>
    <name type="synonym">Taenia taeniaeformis</name>
    <dbReference type="NCBI Taxonomy" id="6205"/>
    <lineage>
        <taxon>Eukaryota</taxon>
        <taxon>Metazoa</taxon>
        <taxon>Spiralia</taxon>
        <taxon>Lophotrochozoa</taxon>
        <taxon>Platyhelminthes</taxon>
        <taxon>Cestoda</taxon>
        <taxon>Eucestoda</taxon>
        <taxon>Cyclophyllidea</taxon>
        <taxon>Taeniidae</taxon>
        <taxon>Hydatigera</taxon>
    </lineage>
</organism>
<name>A0A0R3XBS2_HYDTA</name>
<dbReference type="WBParaSite" id="TTAC_0001099901-mRNA-1">
    <property type="protein sequence ID" value="TTAC_0001099901-mRNA-1"/>
    <property type="gene ID" value="TTAC_0001099901"/>
</dbReference>
<keyword evidence="2" id="KW-1185">Reference proteome</keyword>
<dbReference type="AlphaFoldDB" id="A0A0R3XBS2"/>
<dbReference type="Proteomes" id="UP000274429">
    <property type="component" value="Unassembled WGS sequence"/>
</dbReference>
<reference evidence="1 2" key="2">
    <citation type="submission" date="2018-11" db="EMBL/GenBank/DDBJ databases">
        <authorList>
            <consortium name="Pathogen Informatics"/>
        </authorList>
    </citation>
    <scope>NUCLEOTIDE SEQUENCE [LARGE SCALE GENOMIC DNA]</scope>
</reference>
<evidence type="ECO:0000313" key="1">
    <source>
        <dbReference type="EMBL" id="VDM35962.1"/>
    </source>
</evidence>
<proteinExistence type="predicted"/>
<evidence type="ECO:0000313" key="2">
    <source>
        <dbReference type="Proteomes" id="UP000274429"/>
    </source>
</evidence>
<dbReference type="EMBL" id="UYWX01022661">
    <property type="protein sequence ID" value="VDM35962.1"/>
    <property type="molecule type" value="Genomic_DNA"/>
</dbReference>